<dbReference type="EMBL" id="BANT01000014">
    <property type="protein sequence ID" value="GAC56938.1"/>
    <property type="molecule type" value="Genomic_DNA"/>
</dbReference>
<organism evidence="2 3">
    <name type="scientific">Gordonia hirsuta DSM 44140 = NBRC 16056</name>
    <dbReference type="NCBI Taxonomy" id="1121927"/>
    <lineage>
        <taxon>Bacteria</taxon>
        <taxon>Bacillati</taxon>
        <taxon>Actinomycetota</taxon>
        <taxon>Actinomycetes</taxon>
        <taxon>Mycobacteriales</taxon>
        <taxon>Gordoniaceae</taxon>
        <taxon>Gordonia</taxon>
    </lineage>
</organism>
<dbReference type="Proteomes" id="UP000053405">
    <property type="component" value="Unassembled WGS sequence"/>
</dbReference>
<dbReference type="STRING" id="1121927.GOHSU_14_01050"/>
<evidence type="ECO:0000256" key="1">
    <source>
        <dbReference type="SAM" id="Phobius"/>
    </source>
</evidence>
<accession>L7LA77</accession>
<name>L7LA77_9ACTN</name>
<dbReference type="InterPro" id="IPR019662">
    <property type="entry name" value="DUF2516"/>
</dbReference>
<keyword evidence="1" id="KW-0812">Transmembrane</keyword>
<comment type="caution">
    <text evidence="2">The sequence shown here is derived from an EMBL/GenBank/DDBJ whole genome shotgun (WGS) entry which is preliminary data.</text>
</comment>
<feature type="transmembrane region" description="Helical" evidence="1">
    <location>
        <begin position="47"/>
        <end position="67"/>
    </location>
</feature>
<evidence type="ECO:0000313" key="3">
    <source>
        <dbReference type="Proteomes" id="UP000053405"/>
    </source>
</evidence>
<keyword evidence="3" id="KW-1185">Reference proteome</keyword>
<feature type="transmembrane region" description="Helical" evidence="1">
    <location>
        <begin position="79"/>
        <end position="101"/>
    </location>
</feature>
<dbReference type="AlphaFoldDB" id="L7LA77"/>
<dbReference type="Pfam" id="PF10724">
    <property type="entry name" value="DUF2516"/>
    <property type="match status" value="1"/>
</dbReference>
<sequence>MGLIVNLIIFCLMLVITVLALLGGLAGLVHAIATRPDAFPAVDARSKGFWIGILAVSTLVAGLLGVLRLLSLPVVASGAVLTSFSGLLFLAAVVGISVYLAEVRPRVDDIQGRSWFRNAA</sequence>
<gene>
    <name evidence="2" type="ORF">GOHSU_14_01050</name>
</gene>
<keyword evidence="1" id="KW-1133">Transmembrane helix</keyword>
<keyword evidence="1" id="KW-0472">Membrane</keyword>
<protein>
    <recommendedName>
        <fullName evidence="4">DUF2516 family protein</fullName>
    </recommendedName>
</protein>
<reference evidence="2 3" key="1">
    <citation type="submission" date="2012-12" db="EMBL/GenBank/DDBJ databases">
        <title>Whole genome shotgun sequence of Gordonia hirsuta NBRC 16056.</title>
        <authorList>
            <person name="Isaki-Nakamura S."/>
            <person name="Hosoyama A."/>
            <person name="Tsuchikane K."/>
            <person name="Katsumata H."/>
            <person name="Baba S."/>
            <person name="Yamazaki S."/>
            <person name="Fujita N."/>
        </authorList>
    </citation>
    <scope>NUCLEOTIDE SEQUENCE [LARGE SCALE GENOMIC DNA]</scope>
    <source>
        <strain evidence="2 3">NBRC 16056</strain>
    </source>
</reference>
<evidence type="ECO:0000313" key="2">
    <source>
        <dbReference type="EMBL" id="GAC56938.1"/>
    </source>
</evidence>
<evidence type="ECO:0008006" key="4">
    <source>
        <dbReference type="Google" id="ProtNLM"/>
    </source>
</evidence>
<dbReference type="eggNOG" id="ENOG502ZWTE">
    <property type="taxonomic scope" value="Bacteria"/>
</dbReference>
<proteinExistence type="predicted"/>